<evidence type="ECO:0000313" key="3">
    <source>
        <dbReference type="Proteomes" id="UP000247702"/>
    </source>
</evidence>
<dbReference type="Proteomes" id="UP000615446">
    <property type="component" value="Unassembled WGS sequence"/>
</dbReference>
<dbReference type="AlphaFoldDB" id="A0A2Z6SJ68"/>
<reference evidence="1 3" key="1">
    <citation type="submission" date="2017-11" db="EMBL/GenBank/DDBJ databases">
        <title>The genome of Rhizophagus clarus HR1 reveals common genetic basis of auxotrophy among arbuscular mycorrhizal fungi.</title>
        <authorList>
            <person name="Kobayashi Y."/>
        </authorList>
    </citation>
    <scope>NUCLEOTIDE SEQUENCE [LARGE SCALE GENOMIC DNA]</scope>
    <source>
        <strain evidence="1 3">HR1</strain>
    </source>
</reference>
<dbReference type="InterPro" id="IPR012337">
    <property type="entry name" value="RNaseH-like_sf"/>
</dbReference>
<accession>A0A2Z6SJ68</accession>
<dbReference type="EMBL" id="BEXD01004402">
    <property type="protein sequence ID" value="GBC10622.1"/>
    <property type="molecule type" value="Genomic_DNA"/>
</dbReference>
<reference evidence="2" key="2">
    <citation type="submission" date="2019-10" db="EMBL/GenBank/DDBJ databases">
        <title>Conservation and host-specific expression of non-tandemly repeated heterogenous ribosome RNA gene in arbuscular mycorrhizal fungi.</title>
        <authorList>
            <person name="Maeda T."/>
            <person name="Kobayashi Y."/>
            <person name="Nakagawa T."/>
            <person name="Ezawa T."/>
            <person name="Yamaguchi K."/>
            <person name="Bino T."/>
            <person name="Nishimoto Y."/>
            <person name="Shigenobu S."/>
            <person name="Kawaguchi M."/>
        </authorList>
    </citation>
    <scope>NUCLEOTIDE SEQUENCE</scope>
    <source>
        <strain evidence="2">HR1</strain>
    </source>
</reference>
<organism evidence="1 3">
    <name type="scientific">Rhizophagus clarus</name>
    <dbReference type="NCBI Taxonomy" id="94130"/>
    <lineage>
        <taxon>Eukaryota</taxon>
        <taxon>Fungi</taxon>
        <taxon>Fungi incertae sedis</taxon>
        <taxon>Mucoromycota</taxon>
        <taxon>Glomeromycotina</taxon>
        <taxon>Glomeromycetes</taxon>
        <taxon>Glomerales</taxon>
        <taxon>Glomeraceae</taxon>
        <taxon>Rhizophagus</taxon>
    </lineage>
</organism>
<name>A0A2Z6SJ68_9GLOM</name>
<sequence length="114" mass="13299">MLSDGEWKLMQQLTKLLQSFYDVTKLFSGEKYATVSFIYYVVVSLQVKAIPKEIQMVDLMTRAFDDVEFEDGNDVIVVTSVNKSQKKKKKIKIQNPLKCKGKAEELHHLLLHYW</sequence>
<evidence type="ECO:0000313" key="1">
    <source>
        <dbReference type="EMBL" id="GBC10622.1"/>
    </source>
</evidence>
<dbReference type="Proteomes" id="UP000247702">
    <property type="component" value="Unassembled WGS sequence"/>
</dbReference>
<proteinExistence type="predicted"/>
<dbReference type="OrthoDB" id="1607513at2759"/>
<dbReference type="SUPFAM" id="SSF53098">
    <property type="entry name" value="Ribonuclease H-like"/>
    <property type="match status" value="1"/>
</dbReference>
<keyword evidence="3" id="KW-1185">Reference proteome</keyword>
<comment type="caution">
    <text evidence="1">The sequence shown here is derived from an EMBL/GenBank/DDBJ whole genome shotgun (WGS) entry which is preliminary data.</text>
</comment>
<evidence type="ECO:0000313" key="2">
    <source>
        <dbReference type="EMBL" id="GES85582.1"/>
    </source>
</evidence>
<dbReference type="EMBL" id="BLAL01000156">
    <property type="protein sequence ID" value="GES85582.1"/>
    <property type="molecule type" value="Genomic_DNA"/>
</dbReference>
<gene>
    <name evidence="2" type="ORF">RCL2_001268700</name>
    <name evidence="1" type="ORF">RclHR1_09790007</name>
</gene>
<protein>
    <submittedName>
        <fullName evidence="1">Uncharacterized protein</fullName>
    </submittedName>
</protein>